<evidence type="ECO:0000313" key="1">
    <source>
        <dbReference type="EMBL" id="MDL4843021.1"/>
    </source>
</evidence>
<name>A0ABT7LEQ2_9BACI</name>
<dbReference type="InterPro" id="IPR013078">
    <property type="entry name" value="His_Pase_superF_clade-1"/>
</dbReference>
<dbReference type="InterPro" id="IPR029033">
    <property type="entry name" value="His_PPase_superfam"/>
</dbReference>
<gene>
    <name evidence="1" type="ORF">QQS35_21520</name>
</gene>
<dbReference type="EMBL" id="JASTZU010000063">
    <property type="protein sequence ID" value="MDL4843021.1"/>
    <property type="molecule type" value="Genomic_DNA"/>
</dbReference>
<dbReference type="Gene3D" id="3.40.50.1240">
    <property type="entry name" value="Phosphoglycerate mutase-like"/>
    <property type="match status" value="1"/>
</dbReference>
<keyword evidence="2" id="KW-1185">Reference proteome</keyword>
<evidence type="ECO:0000313" key="2">
    <source>
        <dbReference type="Proteomes" id="UP001235343"/>
    </source>
</evidence>
<accession>A0ABT7LEQ2</accession>
<dbReference type="RefSeq" id="WP_285934313.1">
    <property type="nucleotide sequence ID" value="NZ_JASTZU010000063.1"/>
</dbReference>
<protein>
    <submittedName>
        <fullName evidence="1">Histidine phosphatase family protein</fullName>
    </submittedName>
</protein>
<dbReference type="SUPFAM" id="SSF53254">
    <property type="entry name" value="Phosphoglycerate mutase-like"/>
    <property type="match status" value="1"/>
</dbReference>
<proteinExistence type="predicted"/>
<sequence>MEISLIRHGKSSYIINDRMTILEFARWIEKYDYHGVLEEKTYPEVTMEKIAGANLVITSDLTRSIESAEILNPLSEVVCLPLFREAELPIPTVQNLRFKLRPSSWAFLLRLLWLNGYSGQKESLNGAKQRAKKAAEELVYYAKTHQTIALVGHGFFNVMIAKELKKMGWKADKKTSGKHWICNIFTIDRDKVKKY</sequence>
<organism evidence="1 2">
    <name type="scientific">Aquibacillus rhizosphaerae</name>
    <dbReference type="NCBI Taxonomy" id="3051431"/>
    <lineage>
        <taxon>Bacteria</taxon>
        <taxon>Bacillati</taxon>
        <taxon>Bacillota</taxon>
        <taxon>Bacilli</taxon>
        <taxon>Bacillales</taxon>
        <taxon>Bacillaceae</taxon>
        <taxon>Aquibacillus</taxon>
    </lineage>
</organism>
<dbReference type="Proteomes" id="UP001235343">
    <property type="component" value="Unassembled WGS sequence"/>
</dbReference>
<comment type="caution">
    <text evidence="1">The sequence shown here is derived from an EMBL/GenBank/DDBJ whole genome shotgun (WGS) entry which is preliminary data.</text>
</comment>
<reference evidence="1 2" key="1">
    <citation type="submission" date="2023-06" db="EMBL/GenBank/DDBJ databases">
        <title>Aquibacillus rhizosphaerae LR5S19.</title>
        <authorList>
            <person name="Sun J.-Q."/>
        </authorList>
    </citation>
    <scope>NUCLEOTIDE SEQUENCE [LARGE SCALE GENOMIC DNA]</scope>
    <source>
        <strain evidence="1 2">LR5S19</strain>
    </source>
</reference>
<dbReference type="Pfam" id="PF00300">
    <property type="entry name" value="His_Phos_1"/>
    <property type="match status" value="1"/>
</dbReference>